<dbReference type="Proteomes" id="UP000005234">
    <property type="component" value="Chromosome"/>
</dbReference>
<sequence>MTSHSESAKACRQPAQAVSPPAGGFEPQGLARLLRRSFQGEDLRGYAQTLIAAAGQSDDPYLLLELSLCLLLCYQPESALAVLRQAIGQQQVYQLQRQAGAKGLRLLVIKTAGDLMANTPLECILEDQPVDADVVYVDAQHPLPRDLPEHDLVFVAIAEADPHLAILQRLQQDLTNWPRPVLNVPQAIPGLARPLASQALADIPGLRMPKVGRIGREALQAMADGQGPEAVSTEGLCPSFPWILRPQGTHAGQGLERIADTSALAVYLQRQPAHDFFLAPFVDYASADGLFRKYRIVMVDGRAWPCHMGVSEHWMVHYPYPEMIEHPQRRDEEARFFAGFDQDFGKRHGKALTAIYQRLGLDYVGFDCAETADGELLIFEVANALVIHAMDRRDLFPYKVPQMQQVFAHFAAMLQGRAGTVSS</sequence>
<accession>H8L3D0</accession>
<dbReference type="RefSeq" id="WP_014403455.1">
    <property type="nucleotide sequence ID" value="NC_017033.1"/>
</dbReference>
<reference evidence="2" key="1">
    <citation type="submission" date="2012-02" db="EMBL/GenBank/DDBJ databases">
        <title>The complete genome of Frateuria aurantia DSM 6220.</title>
        <authorList>
            <consortium name="US DOE Joint Genome Institute (JGI-PGF)"/>
            <person name="Lucas S."/>
            <person name="Copeland A."/>
            <person name="Lapidus A."/>
            <person name="Glavina del Rio T."/>
            <person name="Dalin E."/>
            <person name="Tice H."/>
            <person name="Bruce D."/>
            <person name="Goodwin L."/>
            <person name="Pitluck S."/>
            <person name="Peters L."/>
            <person name="Ovchinnikova G."/>
            <person name="Teshima H."/>
            <person name="Kyrpides N."/>
            <person name="Mavromatis K."/>
            <person name="Ivanova N."/>
            <person name="Brettin T."/>
            <person name="Detter J.C."/>
            <person name="Han C."/>
            <person name="Larimer F."/>
            <person name="Land M."/>
            <person name="Hauser L."/>
            <person name="Markowitz V."/>
            <person name="Cheng J.-F."/>
            <person name="Hugenholtz P."/>
            <person name="Woyke T."/>
            <person name="Wu D."/>
            <person name="Brambilla E."/>
            <person name="Klenk H.-P."/>
            <person name="Eisen J.A."/>
        </authorList>
    </citation>
    <scope>NUCLEOTIDE SEQUENCE</scope>
    <source>
        <strain evidence="2">DSM 6220</strain>
    </source>
</reference>
<evidence type="ECO:0000256" key="1">
    <source>
        <dbReference type="SAM" id="MobiDB-lite"/>
    </source>
</evidence>
<name>H8L3D0_FRAAD</name>
<evidence type="ECO:0000313" key="3">
    <source>
        <dbReference type="Proteomes" id="UP000005234"/>
    </source>
</evidence>
<proteinExistence type="predicted"/>
<evidence type="ECO:0000313" key="2">
    <source>
        <dbReference type="EMBL" id="AFC86452.1"/>
    </source>
</evidence>
<organism evidence="2 3">
    <name type="scientific">Frateuria aurantia (strain ATCC 33424 / DSM 6220 / KCTC 2777 / LMG 1558 / NBRC 3245 / NCIMB 13370)</name>
    <name type="common">Acetobacter aurantius</name>
    <dbReference type="NCBI Taxonomy" id="767434"/>
    <lineage>
        <taxon>Bacteria</taxon>
        <taxon>Pseudomonadati</taxon>
        <taxon>Pseudomonadota</taxon>
        <taxon>Gammaproteobacteria</taxon>
        <taxon>Lysobacterales</taxon>
        <taxon>Rhodanobacteraceae</taxon>
        <taxon>Frateuria</taxon>
    </lineage>
</organism>
<dbReference type="SUPFAM" id="SSF56059">
    <property type="entry name" value="Glutathione synthetase ATP-binding domain-like"/>
    <property type="match status" value="1"/>
</dbReference>
<feature type="region of interest" description="Disordered" evidence="1">
    <location>
        <begin position="1"/>
        <end position="23"/>
    </location>
</feature>
<dbReference type="KEGG" id="fau:Fraau_2068"/>
<dbReference type="eggNOG" id="COG0189">
    <property type="taxonomic scope" value="Bacteria"/>
</dbReference>
<keyword evidence="3" id="KW-1185">Reference proteome</keyword>
<dbReference type="HOGENOM" id="CLU_685016_0_0_6"/>
<dbReference type="OrthoDB" id="5297883at2"/>
<dbReference type="STRING" id="767434.Fraau_2068"/>
<dbReference type="EMBL" id="CP003350">
    <property type="protein sequence ID" value="AFC86452.1"/>
    <property type="molecule type" value="Genomic_DNA"/>
</dbReference>
<evidence type="ECO:0008006" key="4">
    <source>
        <dbReference type="Google" id="ProtNLM"/>
    </source>
</evidence>
<dbReference type="AlphaFoldDB" id="H8L3D0"/>
<gene>
    <name evidence="2" type="ordered locus">Fraau_2068</name>
</gene>
<protein>
    <recommendedName>
        <fullName evidence="4">Glutathione synthase/ribosomal protein S6 modification enzyme (Glutaminyl transferase)</fullName>
    </recommendedName>
</protein>